<dbReference type="Pfam" id="PF03990">
    <property type="entry name" value="DUF348"/>
    <property type="match status" value="1"/>
</dbReference>
<comment type="similarity">
    <text evidence="4 5">Belongs to the RlpA family.</text>
</comment>
<dbReference type="GO" id="GO:0071555">
    <property type="term" value="P:cell wall organization"/>
    <property type="evidence" value="ECO:0007669"/>
    <property type="project" value="UniProtKB-KW"/>
</dbReference>
<dbReference type="NCBIfam" id="TIGR00413">
    <property type="entry name" value="rlpA"/>
    <property type="match status" value="1"/>
</dbReference>
<feature type="domain" description="G5" evidence="6">
    <location>
        <begin position="139"/>
        <end position="219"/>
    </location>
</feature>
<evidence type="ECO:0000256" key="3">
    <source>
        <dbReference type="ARBA" id="ARBA00023316"/>
    </source>
</evidence>
<dbReference type="InterPro" id="IPR011098">
    <property type="entry name" value="G5_dom"/>
</dbReference>
<evidence type="ECO:0000256" key="1">
    <source>
        <dbReference type="ARBA" id="ARBA00022729"/>
    </source>
</evidence>
<evidence type="ECO:0000313" key="7">
    <source>
        <dbReference type="EMBL" id="QNO14828.1"/>
    </source>
</evidence>
<keyword evidence="1 4" id="KW-0732">Signal</keyword>
<dbReference type="Pfam" id="PF07501">
    <property type="entry name" value="G5"/>
    <property type="match status" value="1"/>
</dbReference>
<evidence type="ECO:0000256" key="2">
    <source>
        <dbReference type="ARBA" id="ARBA00023239"/>
    </source>
</evidence>
<dbReference type="HAMAP" id="MF_02071">
    <property type="entry name" value="RlpA"/>
    <property type="match status" value="1"/>
</dbReference>
<gene>
    <name evidence="4" type="primary">rlpA</name>
    <name evidence="7" type="ORF">HYG86_08540</name>
</gene>
<dbReference type="GO" id="GO:0000270">
    <property type="term" value="P:peptidoglycan metabolic process"/>
    <property type="evidence" value="ECO:0007669"/>
    <property type="project" value="UniProtKB-UniRule"/>
</dbReference>
<dbReference type="InterPro" id="IPR009009">
    <property type="entry name" value="RlpA-like_DPBB"/>
</dbReference>
<dbReference type="Proteomes" id="UP000516160">
    <property type="component" value="Chromosome"/>
</dbReference>
<organism evidence="7 8">
    <name type="scientific">Alkalicella caledoniensis</name>
    <dbReference type="NCBI Taxonomy" id="2731377"/>
    <lineage>
        <taxon>Bacteria</taxon>
        <taxon>Bacillati</taxon>
        <taxon>Bacillota</taxon>
        <taxon>Clostridia</taxon>
        <taxon>Eubacteriales</taxon>
        <taxon>Proteinivoracaceae</taxon>
        <taxon>Alkalicella</taxon>
    </lineage>
</organism>
<comment type="function">
    <text evidence="4">Lytic transglycosylase with a strong preference for naked glycan strands that lack stem peptides.</text>
</comment>
<accession>A0A7G9W816</accession>
<dbReference type="Pfam" id="PF03330">
    <property type="entry name" value="DPBB_1"/>
    <property type="match status" value="1"/>
</dbReference>
<name>A0A7G9W816_ALKCA</name>
<dbReference type="AlphaFoldDB" id="A0A7G9W816"/>
<dbReference type="CDD" id="cd22268">
    <property type="entry name" value="DPBB_RlpA-like"/>
    <property type="match status" value="1"/>
</dbReference>
<dbReference type="EC" id="4.2.2.-" evidence="4"/>
<feature type="signal peptide" evidence="4">
    <location>
        <begin position="1"/>
        <end position="17"/>
    </location>
</feature>
<dbReference type="KEGG" id="acae:HYG86_08540"/>
<dbReference type="PANTHER" id="PTHR34183:SF1">
    <property type="entry name" value="ENDOLYTIC PEPTIDOGLYCAN TRANSGLYCOSYLASE RLPA"/>
    <property type="match status" value="1"/>
</dbReference>
<dbReference type="RefSeq" id="WP_213168849.1">
    <property type="nucleotide sequence ID" value="NZ_CP058559.1"/>
</dbReference>
<keyword evidence="2 4" id="KW-0456">Lyase</keyword>
<dbReference type="SUPFAM" id="SSF50685">
    <property type="entry name" value="Barwin-like endoglucanases"/>
    <property type="match status" value="1"/>
</dbReference>
<evidence type="ECO:0000256" key="4">
    <source>
        <dbReference type="HAMAP-Rule" id="MF_02071"/>
    </source>
</evidence>
<dbReference type="InterPro" id="IPR007137">
    <property type="entry name" value="DUF348"/>
</dbReference>
<evidence type="ECO:0000313" key="8">
    <source>
        <dbReference type="Proteomes" id="UP000516160"/>
    </source>
</evidence>
<dbReference type="InterPro" id="IPR036908">
    <property type="entry name" value="RlpA-like_sf"/>
</dbReference>
<evidence type="ECO:0000259" key="6">
    <source>
        <dbReference type="PROSITE" id="PS51109"/>
    </source>
</evidence>
<dbReference type="GO" id="GO:0008932">
    <property type="term" value="F:lytic endotransglycosylase activity"/>
    <property type="evidence" value="ECO:0007669"/>
    <property type="project" value="UniProtKB-UniRule"/>
</dbReference>
<dbReference type="PANTHER" id="PTHR34183">
    <property type="entry name" value="ENDOLYTIC PEPTIDOGLYCAN TRANSGLYCOSYLASE RLPA"/>
    <property type="match status" value="1"/>
</dbReference>
<protein>
    <recommendedName>
        <fullName evidence="4">Probable endolytic peptidoglycan transglycosylase RlpA</fullName>
        <ecNumber evidence="4">4.2.2.-</ecNumber>
    </recommendedName>
</protein>
<dbReference type="InterPro" id="IPR012997">
    <property type="entry name" value="RplA"/>
</dbReference>
<feature type="chain" id="PRO_5029063137" description="Probable endolytic peptidoglycan transglycosylase RlpA" evidence="4">
    <location>
        <begin position="18"/>
        <end position="326"/>
    </location>
</feature>
<evidence type="ECO:0000256" key="5">
    <source>
        <dbReference type="RuleBase" id="RU003495"/>
    </source>
</evidence>
<proteinExistence type="inferred from homology"/>
<keyword evidence="8" id="KW-1185">Reference proteome</keyword>
<sequence length="326" mass="36043" precursor="true">MSKMKTLLVTGALVATAAVTVASGFQPKSTVTIFTDTGFVEVKTNKTIIEEILQDADIVVDEKTQRVFPGIDEELVTDYIAIKKAALVVLRVDGEEQEIITWAETIEDLLEEQKIELGGGDIVNMPLERSLKSGQQIQVVRVISKMETEEVKIPATNLYYYDSRLQAGSQRVQKQSKDGVRKITYKVTYNDGVEVDRKKIEEEVISQPVQGVIHQNTRELASRSSRDYAVVGVASYYGSKFHGRTTANGEVYNMNALTAAHRTLPFGTMVEVTYLRTGKSVTVRINDRGPFIAGRIIDLSEAAANQIGLRPYGIGDVRVRVIGIGR</sequence>
<keyword evidence="3 4" id="KW-0961">Cell wall biogenesis/degradation</keyword>
<dbReference type="Gene3D" id="2.20.230.10">
    <property type="entry name" value="Resuscitation-promoting factor rpfb"/>
    <property type="match status" value="1"/>
</dbReference>
<dbReference type="SMART" id="SM01208">
    <property type="entry name" value="G5"/>
    <property type="match status" value="1"/>
</dbReference>
<dbReference type="PROSITE" id="PS51109">
    <property type="entry name" value="G5"/>
    <property type="match status" value="1"/>
</dbReference>
<dbReference type="Gene3D" id="2.40.40.10">
    <property type="entry name" value="RlpA-like domain"/>
    <property type="match status" value="1"/>
</dbReference>
<dbReference type="InterPro" id="IPR034718">
    <property type="entry name" value="RlpA"/>
</dbReference>
<dbReference type="EMBL" id="CP058559">
    <property type="protein sequence ID" value="QNO14828.1"/>
    <property type="molecule type" value="Genomic_DNA"/>
</dbReference>
<reference evidence="7 8" key="1">
    <citation type="submission" date="2020-07" db="EMBL/GenBank/DDBJ databases">
        <title>Alkalicella. sp. LB2 genome.</title>
        <authorList>
            <person name="Postec A."/>
            <person name="Quemeneur M."/>
        </authorList>
    </citation>
    <scope>NUCLEOTIDE SEQUENCE [LARGE SCALE GENOMIC DNA]</scope>
    <source>
        <strain evidence="7 8">LB2</strain>
    </source>
</reference>